<dbReference type="GO" id="GO:0005886">
    <property type="term" value="C:plasma membrane"/>
    <property type="evidence" value="ECO:0007669"/>
    <property type="project" value="UniProtKB-SubCell"/>
</dbReference>
<feature type="transmembrane region" description="Helical" evidence="8">
    <location>
        <begin position="31"/>
        <end position="57"/>
    </location>
</feature>
<dbReference type="InterPro" id="IPR052017">
    <property type="entry name" value="TSUP"/>
</dbReference>
<feature type="transmembrane region" description="Helical" evidence="8">
    <location>
        <begin position="144"/>
        <end position="175"/>
    </location>
</feature>
<dbReference type="PANTHER" id="PTHR30269">
    <property type="entry name" value="TRANSMEMBRANE PROTEIN YFCA"/>
    <property type="match status" value="1"/>
</dbReference>
<comment type="similarity">
    <text evidence="2 8">Belongs to the 4-toluene sulfonate uptake permease (TSUP) (TC 2.A.102) family.</text>
</comment>
<sequence length="257" mass="25398">MTLAEAALLSAAAFGAGALNAVAGGGSFLTLPALVVVGASPIVANATGTVALLPGYLSGTWGFREDIRPPPGLSLRALLLLGLAGGAAGAALLLLTPAPAFRRLVPWLLLAATALFALAPRLLRAARGEAAHAAHDASGSPARWAAAGVLAVSAYGGYFNGGLGVLLLALFALLGQNDLNAMNGLKNLLSAALAAIAVALYAAGGLVRWPEAALMTAGATAGGYLGARAARHIPGAWLRRGIVATGLALAAVFFARG</sequence>
<keyword evidence="3" id="KW-0813">Transport</keyword>
<dbReference type="InterPro" id="IPR002781">
    <property type="entry name" value="TM_pro_TauE-like"/>
</dbReference>
<accession>B8J6D2</accession>
<keyword evidence="6 8" id="KW-1133">Transmembrane helix</keyword>
<gene>
    <name evidence="9" type="ordered locus">A2cp1_1771</name>
</gene>
<dbReference type="RefSeq" id="WP_012633037.1">
    <property type="nucleotide sequence ID" value="NC_011891.1"/>
</dbReference>
<dbReference type="HOGENOM" id="CLU_045498_7_0_7"/>
<protein>
    <recommendedName>
        <fullName evidence="8">Probable membrane transporter protein</fullName>
    </recommendedName>
</protein>
<keyword evidence="7 8" id="KW-0472">Membrane</keyword>
<feature type="transmembrane region" description="Helical" evidence="8">
    <location>
        <begin position="187"/>
        <end position="207"/>
    </location>
</feature>
<keyword evidence="4 8" id="KW-1003">Cell membrane</keyword>
<dbReference type="Proteomes" id="UP000007089">
    <property type="component" value="Chromosome"/>
</dbReference>
<evidence type="ECO:0000313" key="9">
    <source>
        <dbReference type="EMBL" id="ACL65113.1"/>
    </source>
</evidence>
<evidence type="ECO:0000256" key="3">
    <source>
        <dbReference type="ARBA" id="ARBA00022448"/>
    </source>
</evidence>
<evidence type="ECO:0000256" key="4">
    <source>
        <dbReference type="ARBA" id="ARBA00022475"/>
    </source>
</evidence>
<evidence type="ECO:0000256" key="7">
    <source>
        <dbReference type="ARBA" id="ARBA00023136"/>
    </source>
</evidence>
<evidence type="ECO:0000256" key="2">
    <source>
        <dbReference type="ARBA" id="ARBA00009142"/>
    </source>
</evidence>
<organism evidence="9 10">
    <name type="scientific">Anaeromyxobacter dehalogenans (strain ATCC BAA-258 / DSM 21875 / 2CP-1)</name>
    <dbReference type="NCBI Taxonomy" id="455488"/>
    <lineage>
        <taxon>Bacteria</taxon>
        <taxon>Pseudomonadati</taxon>
        <taxon>Myxococcota</taxon>
        <taxon>Myxococcia</taxon>
        <taxon>Myxococcales</taxon>
        <taxon>Cystobacterineae</taxon>
        <taxon>Anaeromyxobacteraceae</taxon>
        <taxon>Anaeromyxobacter</taxon>
    </lineage>
</organism>
<dbReference type="EMBL" id="CP001359">
    <property type="protein sequence ID" value="ACL65113.1"/>
    <property type="molecule type" value="Genomic_DNA"/>
</dbReference>
<evidence type="ECO:0000313" key="10">
    <source>
        <dbReference type="Proteomes" id="UP000007089"/>
    </source>
</evidence>
<evidence type="ECO:0000256" key="1">
    <source>
        <dbReference type="ARBA" id="ARBA00004651"/>
    </source>
</evidence>
<evidence type="ECO:0000256" key="8">
    <source>
        <dbReference type="RuleBase" id="RU363041"/>
    </source>
</evidence>
<comment type="subcellular location">
    <subcellularLocation>
        <location evidence="1 8">Cell membrane</location>
        <topology evidence="1 8">Multi-pass membrane protein</topology>
    </subcellularLocation>
</comment>
<dbReference type="KEGG" id="acp:A2cp1_1771"/>
<feature type="transmembrane region" description="Helical" evidence="8">
    <location>
        <begin position="104"/>
        <end position="123"/>
    </location>
</feature>
<keyword evidence="10" id="KW-1185">Reference proteome</keyword>
<reference evidence="9" key="1">
    <citation type="submission" date="2009-01" db="EMBL/GenBank/DDBJ databases">
        <title>Complete sequence of Anaeromyxobacter dehalogenans 2CP-1.</title>
        <authorList>
            <consortium name="US DOE Joint Genome Institute"/>
            <person name="Lucas S."/>
            <person name="Copeland A."/>
            <person name="Lapidus A."/>
            <person name="Glavina del Rio T."/>
            <person name="Dalin E."/>
            <person name="Tice H."/>
            <person name="Bruce D."/>
            <person name="Goodwin L."/>
            <person name="Pitluck S."/>
            <person name="Saunders E."/>
            <person name="Brettin T."/>
            <person name="Detter J.C."/>
            <person name="Han C."/>
            <person name="Larimer F."/>
            <person name="Land M."/>
            <person name="Hauser L."/>
            <person name="Kyrpides N."/>
            <person name="Ovchinnikova G."/>
            <person name="Beliaev A.S."/>
            <person name="Richardson P."/>
        </authorList>
    </citation>
    <scope>NUCLEOTIDE SEQUENCE</scope>
    <source>
        <strain evidence="9">2CP-1</strain>
    </source>
</reference>
<evidence type="ECO:0000256" key="6">
    <source>
        <dbReference type="ARBA" id="ARBA00022989"/>
    </source>
</evidence>
<proteinExistence type="inferred from homology"/>
<evidence type="ECO:0000256" key="5">
    <source>
        <dbReference type="ARBA" id="ARBA00022692"/>
    </source>
</evidence>
<feature type="transmembrane region" description="Helical" evidence="8">
    <location>
        <begin position="237"/>
        <end position="255"/>
    </location>
</feature>
<dbReference type="Pfam" id="PF01925">
    <property type="entry name" value="TauE"/>
    <property type="match status" value="1"/>
</dbReference>
<dbReference type="PANTHER" id="PTHR30269:SF0">
    <property type="entry name" value="MEMBRANE TRANSPORTER PROTEIN YFCA-RELATED"/>
    <property type="match status" value="1"/>
</dbReference>
<feature type="transmembrane region" description="Helical" evidence="8">
    <location>
        <begin position="78"/>
        <end position="98"/>
    </location>
</feature>
<name>B8J6D2_ANAD2</name>
<keyword evidence="5 8" id="KW-0812">Transmembrane</keyword>
<dbReference type="AlphaFoldDB" id="B8J6D2"/>